<dbReference type="Gene3D" id="3.30.300.30">
    <property type="match status" value="1"/>
</dbReference>
<sequence>MTHPYQPRCHALNDPEATAFVMCATGEAVSFAALERRANQGAHLLRRAGIMRGDHIAILMENRREFLEVCFAADRSGVYYTTISTQLTAPEVHYILRDCGARVLIISDMMRELLEKLAPDLDATCTVFVVGDATLGFPSWNSTAAGMPGQPVADEAQGLDMLYSSGTTGRPKGIKWPLPDDLPGGRTMLIDLLSSLFHYSSDTRYLSPAPLYHAAPLRHSMVTIKMGGTVHVMDRFDALDALRQIETYRITHSQWVPTMFVRLLKLPPEERARYDLSSMEMAVHAAAPCPIDIKRQMIDWWGDIIHEYYAGTENNGFTAITTKEWLRHPGSVGKAKLGIIHICDEAGRELPTGEEGEIYFENGHQFVYHNDPEKTDACRNQKGWTTLGDIGRLDEDGYLYLTDRKSFVIISGGVNIYPQEAEDILLGHPAVLDAAVFGVPNEDFGEEVKAVVQLVPGLTGTPTLAAELIGTCRERLSGIKCPRSIDFRNSLPRSATGKLYKRRLKAEYWPIADAGARGADRSEKL</sequence>
<dbReference type="GO" id="GO:0016405">
    <property type="term" value="F:CoA-ligase activity"/>
    <property type="evidence" value="ECO:0007669"/>
    <property type="project" value="TreeGrafter"/>
</dbReference>
<dbReference type="SUPFAM" id="SSF56801">
    <property type="entry name" value="Acetyl-CoA synthetase-like"/>
    <property type="match status" value="1"/>
</dbReference>
<reference evidence="3 4" key="1">
    <citation type="submission" date="2017-10" db="EMBL/GenBank/DDBJ databases">
        <title>Sedimentibacterium mangrovi gen. nov., sp. nov., a novel member of family Phyllobacteriacea isolated from mangrove sediment.</title>
        <authorList>
            <person name="Liao H."/>
            <person name="Tian Y."/>
        </authorList>
    </citation>
    <scope>NUCLEOTIDE SEQUENCE [LARGE SCALE GENOMIC DNA]</scope>
    <source>
        <strain evidence="3 4">X9-2-2</strain>
    </source>
</reference>
<keyword evidence="4" id="KW-1185">Reference proteome</keyword>
<dbReference type="PANTHER" id="PTHR24096">
    <property type="entry name" value="LONG-CHAIN-FATTY-ACID--COA LIGASE"/>
    <property type="match status" value="1"/>
</dbReference>
<dbReference type="EMBL" id="PDVP01000020">
    <property type="protein sequence ID" value="PHP64990.1"/>
    <property type="molecule type" value="Genomic_DNA"/>
</dbReference>
<dbReference type="RefSeq" id="WP_099308522.1">
    <property type="nucleotide sequence ID" value="NZ_PDVP01000020.1"/>
</dbReference>
<organism evidence="3 4">
    <name type="scientific">Zhengella mangrovi</name>
    <dbReference type="NCBI Taxonomy" id="1982044"/>
    <lineage>
        <taxon>Bacteria</taxon>
        <taxon>Pseudomonadati</taxon>
        <taxon>Pseudomonadota</taxon>
        <taxon>Alphaproteobacteria</taxon>
        <taxon>Hyphomicrobiales</taxon>
        <taxon>Notoacmeibacteraceae</taxon>
        <taxon>Zhengella</taxon>
    </lineage>
</organism>
<dbReference type="InterPro" id="IPR042099">
    <property type="entry name" value="ANL_N_sf"/>
</dbReference>
<dbReference type="OrthoDB" id="9803968at2"/>
<dbReference type="InterPro" id="IPR045851">
    <property type="entry name" value="AMP-bd_C_sf"/>
</dbReference>
<dbReference type="Gene3D" id="3.40.50.12780">
    <property type="entry name" value="N-terminal domain of ligase-like"/>
    <property type="match status" value="1"/>
</dbReference>
<evidence type="ECO:0000313" key="3">
    <source>
        <dbReference type="EMBL" id="PHP64990.1"/>
    </source>
</evidence>
<name>A0A2G1QHQ1_9HYPH</name>
<evidence type="ECO:0000259" key="2">
    <source>
        <dbReference type="Pfam" id="PF13193"/>
    </source>
</evidence>
<dbReference type="InterPro" id="IPR000873">
    <property type="entry name" value="AMP-dep_synth/lig_dom"/>
</dbReference>
<dbReference type="InterPro" id="IPR025110">
    <property type="entry name" value="AMP-bd_C"/>
</dbReference>
<dbReference type="Pfam" id="PF00501">
    <property type="entry name" value="AMP-binding"/>
    <property type="match status" value="1"/>
</dbReference>
<dbReference type="Proteomes" id="UP000221168">
    <property type="component" value="Unassembled WGS sequence"/>
</dbReference>
<protein>
    <submittedName>
        <fullName evidence="3">Acyl-CoA synthetase</fullName>
    </submittedName>
</protein>
<feature type="domain" description="AMP-binding enzyme C-terminal" evidence="2">
    <location>
        <begin position="420"/>
        <end position="498"/>
    </location>
</feature>
<dbReference type="PROSITE" id="PS00455">
    <property type="entry name" value="AMP_BINDING"/>
    <property type="match status" value="1"/>
</dbReference>
<evidence type="ECO:0000313" key="4">
    <source>
        <dbReference type="Proteomes" id="UP000221168"/>
    </source>
</evidence>
<dbReference type="Pfam" id="PF13193">
    <property type="entry name" value="AMP-binding_C"/>
    <property type="match status" value="1"/>
</dbReference>
<dbReference type="InterPro" id="IPR020845">
    <property type="entry name" value="AMP-binding_CS"/>
</dbReference>
<comment type="caution">
    <text evidence="3">The sequence shown here is derived from an EMBL/GenBank/DDBJ whole genome shotgun (WGS) entry which is preliminary data.</text>
</comment>
<proteinExistence type="predicted"/>
<dbReference type="AlphaFoldDB" id="A0A2G1QHQ1"/>
<gene>
    <name evidence="3" type="ORF">CSC94_21880</name>
</gene>
<feature type="domain" description="AMP-dependent synthetase/ligase" evidence="1">
    <location>
        <begin position="11"/>
        <end position="361"/>
    </location>
</feature>
<dbReference type="PANTHER" id="PTHR24096:SF323">
    <property type="entry name" value="BLR3536 PROTEIN"/>
    <property type="match status" value="1"/>
</dbReference>
<evidence type="ECO:0000259" key="1">
    <source>
        <dbReference type="Pfam" id="PF00501"/>
    </source>
</evidence>
<accession>A0A2G1QHQ1</accession>